<feature type="compositionally biased region" description="Acidic residues" evidence="1">
    <location>
        <begin position="57"/>
        <end position="70"/>
    </location>
</feature>
<dbReference type="EMBL" id="CAJRGZ010000015">
    <property type="protein sequence ID" value="CAG5150026.1"/>
    <property type="molecule type" value="Genomic_DNA"/>
</dbReference>
<keyword evidence="2" id="KW-0472">Membrane</keyword>
<keyword evidence="5" id="KW-1185">Reference proteome</keyword>
<organism evidence="4 5">
    <name type="scientific">Alternaria atra</name>
    <dbReference type="NCBI Taxonomy" id="119953"/>
    <lineage>
        <taxon>Eukaryota</taxon>
        <taxon>Fungi</taxon>
        <taxon>Dikarya</taxon>
        <taxon>Ascomycota</taxon>
        <taxon>Pezizomycotina</taxon>
        <taxon>Dothideomycetes</taxon>
        <taxon>Pleosporomycetidae</taxon>
        <taxon>Pleosporales</taxon>
        <taxon>Pleosporineae</taxon>
        <taxon>Pleosporaceae</taxon>
        <taxon>Alternaria</taxon>
        <taxon>Alternaria sect. Ulocladioides</taxon>
    </lineage>
</organism>
<dbReference type="GeneID" id="67013980"/>
<feature type="compositionally biased region" description="Basic and acidic residues" evidence="1">
    <location>
        <begin position="41"/>
        <end position="56"/>
    </location>
</feature>
<dbReference type="Proteomes" id="UP000676310">
    <property type="component" value="Unassembled WGS sequence"/>
</dbReference>
<sequence length="307" mass="33205">MEKFIMNLKWLAVLRATCATTHGEAYPTAAETAAAEGSGKTYDENNERDPCHRTDDHSEDEASDDVEIETPVEVTREDGNAVHIPARSSGSPEKAKDGIKFVWKYVAAKITLRVTQAEDAVVNAVEKVKQVGFIDTTKAVGAWIKLHPWEAAAVILPLATLAFIAVALAVTGFSQLGSLPVYQIEVTAAIIQASIGNLVARSILATCSSAMTGGYGALIVFGGAWLGSTAVMIGLATAWKRWTSHSERTMVLLGRGSPKPDTDESKQAVPDVIFWTMFAAAYVVYRFKSWYRGRADGKSPVRKPKDE</sequence>
<evidence type="ECO:0000256" key="2">
    <source>
        <dbReference type="SAM" id="Phobius"/>
    </source>
</evidence>
<feature type="chain" id="PRO_5035163646" evidence="3">
    <location>
        <begin position="24"/>
        <end position="307"/>
    </location>
</feature>
<feature type="transmembrane region" description="Helical" evidence="2">
    <location>
        <begin position="268"/>
        <end position="285"/>
    </location>
</feature>
<keyword evidence="3" id="KW-0732">Signal</keyword>
<feature type="transmembrane region" description="Helical" evidence="2">
    <location>
        <begin position="186"/>
        <end position="204"/>
    </location>
</feature>
<keyword evidence="2" id="KW-1133">Transmembrane helix</keyword>
<dbReference type="AlphaFoldDB" id="A0A8J2HY20"/>
<proteinExistence type="predicted"/>
<gene>
    <name evidence="4" type="ORF">ALTATR162_LOCUS2525</name>
</gene>
<dbReference type="RefSeq" id="XP_043166066.1">
    <property type="nucleotide sequence ID" value="XM_043310131.1"/>
</dbReference>
<reference evidence="4" key="1">
    <citation type="submission" date="2021-05" db="EMBL/GenBank/DDBJ databases">
        <authorList>
            <person name="Stam R."/>
        </authorList>
    </citation>
    <scope>NUCLEOTIDE SEQUENCE</scope>
    <source>
        <strain evidence="4">CS162</strain>
    </source>
</reference>
<dbReference type="OrthoDB" id="440424at2759"/>
<feature type="signal peptide" evidence="3">
    <location>
        <begin position="1"/>
        <end position="23"/>
    </location>
</feature>
<feature type="region of interest" description="Disordered" evidence="1">
    <location>
        <begin position="29"/>
        <end position="94"/>
    </location>
</feature>
<evidence type="ECO:0000256" key="3">
    <source>
        <dbReference type="SAM" id="SignalP"/>
    </source>
</evidence>
<keyword evidence="2" id="KW-0812">Transmembrane</keyword>
<evidence type="ECO:0000313" key="5">
    <source>
        <dbReference type="Proteomes" id="UP000676310"/>
    </source>
</evidence>
<evidence type="ECO:0000256" key="1">
    <source>
        <dbReference type="SAM" id="MobiDB-lite"/>
    </source>
</evidence>
<name>A0A8J2HY20_9PLEO</name>
<evidence type="ECO:0000313" key="4">
    <source>
        <dbReference type="EMBL" id="CAG5150026.1"/>
    </source>
</evidence>
<protein>
    <submittedName>
        <fullName evidence="4">Uncharacterized protein</fullName>
    </submittedName>
</protein>
<feature type="transmembrane region" description="Helical" evidence="2">
    <location>
        <begin position="151"/>
        <end position="174"/>
    </location>
</feature>
<feature type="transmembrane region" description="Helical" evidence="2">
    <location>
        <begin position="216"/>
        <end position="239"/>
    </location>
</feature>
<comment type="caution">
    <text evidence="4">The sequence shown here is derived from an EMBL/GenBank/DDBJ whole genome shotgun (WGS) entry which is preliminary data.</text>
</comment>
<accession>A0A8J2HY20</accession>